<comment type="subcellular location">
    <subcellularLocation>
        <location evidence="1">Cell outer membrane</location>
    </subcellularLocation>
</comment>
<gene>
    <name evidence="7" type="ORF">ACFFK8_00420</name>
</gene>
<keyword evidence="3" id="KW-0732">Signal</keyword>
<dbReference type="RefSeq" id="WP_027952016.1">
    <property type="nucleotide sequence ID" value="NZ_JADU01000010.1"/>
</dbReference>
<dbReference type="SUPFAM" id="SSF48452">
    <property type="entry name" value="TPR-like"/>
    <property type="match status" value="1"/>
</dbReference>
<dbReference type="InterPro" id="IPR011990">
    <property type="entry name" value="TPR-like_helical_dom_sf"/>
</dbReference>
<accession>A0ABV5ZG71</accession>
<keyword evidence="4" id="KW-0472">Membrane</keyword>
<reference evidence="7 8" key="1">
    <citation type="submission" date="2024-09" db="EMBL/GenBank/DDBJ databases">
        <authorList>
            <person name="Sun Q."/>
            <person name="Mori K."/>
        </authorList>
    </citation>
    <scope>NUCLEOTIDE SEQUENCE [LARGE SCALE GENOMIC DNA]</scope>
    <source>
        <strain evidence="7 8">ATCC 51272</strain>
    </source>
</reference>
<dbReference type="InterPro" id="IPR012944">
    <property type="entry name" value="SusD_RagB_dom"/>
</dbReference>
<comment type="caution">
    <text evidence="7">The sequence shown here is derived from an EMBL/GenBank/DDBJ whole genome shotgun (WGS) entry which is preliminary data.</text>
</comment>
<organism evidence="7 8">
    <name type="scientific">Hallella seregens ATCC 51272</name>
    <dbReference type="NCBI Taxonomy" id="1336250"/>
    <lineage>
        <taxon>Bacteria</taxon>
        <taxon>Pseudomonadati</taxon>
        <taxon>Bacteroidota</taxon>
        <taxon>Bacteroidia</taxon>
        <taxon>Bacteroidales</taxon>
        <taxon>Prevotellaceae</taxon>
        <taxon>Hallella</taxon>
    </lineage>
</organism>
<dbReference type="EMBL" id="JBHLZF010000001">
    <property type="protein sequence ID" value="MFB9896325.1"/>
    <property type="molecule type" value="Genomic_DNA"/>
</dbReference>
<evidence type="ECO:0000256" key="4">
    <source>
        <dbReference type="ARBA" id="ARBA00023136"/>
    </source>
</evidence>
<comment type="similarity">
    <text evidence="2">Belongs to the SusD family.</text>
</comment>
<evidence type="ECO:0000256" key="5">
    <source>
        <dbReference type="ARBA" id="ARBA00023237"/>
    </source>
</evidence>
<keyword evidence="5" id="KW-0998">Cell outer membrane</keyword>
<dbReference type="Pfam" id="PF07980">
    <property type="entry name" value="SusD_RagB"/>
    <property type="match status" value="1"/>
</dbReference>
<sequence length="576" mass="65563">MNLKNNILTISMAGMLSFGFSSCSDFLTIQPLNEIVQDQFWTNKSDVENIVMGCYADMRSQTIIDRMIIWGESRSDNMVGGTNIANNEALSNIFKENINAKNTYTTWGEFYDIINRCNLVLLYAPQVAEKDPNYSESDLNATRAEVSAIRDLMYFYLIRTFRDVPYTTTAFVDDTQKMNLPATSFDQILGNLIADLESVRPYAVSKYEETKPLYQRGRITRDCIDAVLCEMYLWKQDYAGAVKYADIVLESKTREFKDSKNSSGSSYGSNSKLFEGYPLFSDRTGERYNGYTYYRIYGPSGSMENIFELLFDSDKNKPSNGSVSYLYGNMTTFPGIIKPANFIATDVPDELFKVFKDKDDLRYYENIEKVTTSIYGIGKYSNQDIVVSTNSASDVKVTGNHFTESNCYAPWIIYRTADIMLLKAEALVQMVSDDPQTDEAKTKNDSLLKAAYELVNVIEKRSSKATNYTDISYNDYSSKSQMEQLVLLERQRELMFEGKRWYDLVRKSRRDGKTSFLVNKVQQKGSDNAGVVQSKLAKMDALYWPYNSEEIKVNGNLVQNPVYGSGSDDSSYSTTK</sequence>
<name>A0ABV5ZG71_9BACT</name>
<evidence type="ECO:0000259" key="6">
    <source>
        <dbReference type="Pfam" id="PF07980"/>
    </source>
</evidence>
<dbReference type="Proteomes" id="UP001589688">
    <property type="component" value="Unassembled WGS sequence"/>
</dbReference>
<dbReference type="PROSITE" id="PS51257">
    <property type="entry name" value="PROKAR_LIPOPROTEIN"/>
    <property type="match status" value="1"/>
</dbReference>
<keyword evidence="8" id="KW-1185">Reference proteome</keyword>
<feature type="domain" description="RagB/SusD" evidence="6">
    <location>
        <begin position="345"/>
        <end position="563"/>
    </location>
</feature>
<proteinExistence type="inferred from homology"/>
<evidence type="ECO:0000256" key="3">
    <source>
        <dbReference type="ARBA" id="ARBA00022729"/>
    </source>
</evidence>
<evidence type="ECO:0000256" key="1">
    <source>
        <dbReference type="ARBA" id="ARBA00004442"/>
    </source>
</evidence>
<dbReference type="Gene3D" id="1.25.40.390">
    <property type="match status" value="1"/>
</dbReference>
<protein>
    <submittedName>
        <fullName evidence="7">RagB/SusD family nutrient uptake outer membrane protein</fullName>
    </submittedName>
</protein>
<evidence type="ECO:0000313" key="8">
    <source>
        <dbReference type="Proteomes" id="UP001589688"/>
    </source>
</evidence>
<evidence type="ECO:0000256" key="2">
    <source>
        <dbReference type="ARBA" id="ARBA00006275"/>
    </source>
</evidence>
<evidence type="ECO:0000313" key="7">
    <source>
        <dbReference type="EMBL" id="MFB9896325.1"/>
    </source>
</evidence>